<dbReference type="EMBL" id="CAADFE010000003">
    <property type="protein sequence ID" value="VFJ62785.1"/>
    <property type="molecule type" value="Genomic_DNA"/>
</dbReference>
<evidence type="ECO:0000256" key="1">
    <source>
        <dbReference type="SAM" id="MobiDB-lite"/>
    </source>
</evidence>
<dbReference type="AlphaFoldDB" id="A0A450T7J8"/>
<evidence type="ECO:0000313" key="2">
    <source>
        <dbReference type="EMBL" id="VFJ62785.1"/>
    </source>
</evidence>
<gene>
    <name evidence="2" type="ORF">BECKFW1821C_GA0114237_100319</name>
</gene>
<organism evidence="2">
    <name type="scientific">Candidatus Kentrum sp. FW</name>
    <dbReference type="NCBI Taxonomy" id="2126338"/>
    <lineage>
        <taxon>Bacteria</taxon>
        <taxon>Pseudomonadati</taxon>
        <taxon>Pseudomonadota</taxon>
        <taxon>Gammaproteobacteria</taxon>
        <taxon>Candidatus Kentrum</taxon>
    </lineage>
</organism>
<feature type="region of interest" description="Disordered" evidence="1">
    <location>
        <begin position="42"/>
        <end position="64"/>
    </location>
</feature>
<accession>A0A450T7J8</accession>
<sequence>MTIDNRKMFGSCLVGVVGSEPLIGQLVLESLDLIVDCPRNTVSPRQESIPYPSYKLKSGHKLPE</sequence>
<reference evidence="2" key="1">
    <citation type="submission" date="2019-02" db="EMBL/GenBank/DDBJ databases">
        <authorList>
            <person name="Gruber-Vodicka R. H."/>
            <person name="Seah K. B. B."/>
        </authorList>
    </citation>
    <scope>NUCLEOTIDE SEQUENCE</scope>
    <source>
        <strain evidence="2">BECK_BZ131</strain>
    </source>
</reference>
<name>A0A450T7J8_9GAMM</name>
<protein>
    <submittedName>
        <fullName evidence="2">Uncharacterized protein</fullName>
    </submittedName>
</protein>
<proteinExistence type="predicted"/>